<dbReference type="EMBL" id="CAKJTJ010000001">
    <property type="protein sequence ID" value="CAG9619568.1"/>
    <property type="molecule type" value="Genomic_DNA"/>
</dbReference>
<accession>A0ABN8A998</accession>
<evidence type="ECO:0000256" key="3">
    <source>
        <dbReference type="SAM" id="SignalP"/>
    </source>
</evidence>
<proteinExistence type="predicted"/>
<evidence type="ECO:0000313" key="6">
    <source>
        <dbReference type="Proteomes" id="UP000789833"/>
    </source>
</evidence>
<evidence type="ECO:0000259" key="4">
    <source>
        <dbReference type="Pfam" id="PF04536"/>
    </source>
</evidence>
<feature type="signal peptide" evidence="3">
    <location>
        <begin position="1"/>
        <end position="25"/>
    </location>
</feature>
<reference evidence="5 6" key="1">
    <citation type="submission" date="2021-10" db="EMBL/GenBank/DDBJ databases">
        <authorList>
            <person name="Criscuolo A."/>
        </authorList>
    </citation>
    <scope>NUCLEOTIDE SEQUENCE [LARGE SCALE GENOMIC DNA]</scope>
    <source>
        <strain evidence="6">CIP 111883</strain>
    </source>
</reference>
<dbReference type="Proteomes" id="UP000789833">
    <property type="component" value="Unassembled WGS sequence"/>
</dbReference>
<name>A0ABN8A998_9BACI</name>
<keyword evidence="6" id="KW-1185">Reference proteome</keyword>
<gene>
    <name evidence="5" type="ORF">BACCIP111883_00336</name>
</gene>
<feature type="chain" id="PRO_5045118148" description="TPM domain-containing protein" evidence="3">
    <location>
        <begin position="26"/>
        <end position="292"/>
    </location>
</feature>
<feature type="transmembrane region" description="Helical" evidence="2">
    <location>
        <begin position="199"/>
        <end position="222"/>
    </location>
</feature>
<dbReference type="Pfam" id="PF04536">
    <property type="entry name" value="TPM_phosphatase"/>
    <property type="match status" value="1"/>
</dbReference>
<feature type="compositionally biased region" description="Basic residues" evidence="1">
    <location>
        <begin position="282"/>
        <end position="292"/>
    </location>
</feature>
<organism evidence="5 6">
    <name type="scientific">Sutcliffiella rhizosphaerae</name>
    <dbReference type="NCBI Taxonomy" id="2880967"/>
    <lineage>
        <taxon>Bacteria</taxon>
        <taxon>Bacillati</taxon>
        <taxon>Bacillota</taxon>
        <taxon>Bacilli</taxon>
        <taxon>Bacillales</taxon>
        <taxon>Bacillaceae</taxon>
        <taxon>Sutcliffiella</taxon>
    </lineage>
</organism>
<comment type="caution">
    <text evidence="5">The sequence shown here is derived from an EMBL/GenBank/DDBJ whole genome shotgun (WGS) entry which is preliminary data.</text>
</comment>
<feature type="region of interest" description="Disordered" evidence="1">
    <location>
        <begin position="256"/>
        <end position="292"/>
    </location>
</feature>
<evidence type="ECO:0000313" key="5">
    <source>
        <dbReference type="EMBL" id="CAG9619568.1"/>
    </source>
</evidence>
<evidence type="ECO:0000256" key="2">
    <source>
        <dbReference type="SAM" id="Phobius"/>
    </source>
</evidence>
<keyword evidence="3" id="KW-0732">Signal</keyword>
<dbReference type="Gene3D" id="3.10.310.50">
    <property type="match status" value="1"/>
</dbReference>
<protein>
    <recommendedName>
        <fullName evidence="4">TPM domain-containing protein</fullName>
    </recommendedName>
</protein>
<feature type="domain" description="TPM" evidence="4">
    <location>
        <begin position="34"/>
        <end position="153"/>
    </location>
</feature>
<feature type="compositionally biased region" description="Gly residues" evidence="1">
    <location>
        <begin position="268"/>
        <end position="280"/>
    </location>
</feature>
<feature type="region of interest" description="Disordered" evidence="1">
    <location>
        <begin position="164"/>
        <end position="189"/>
    </location>
</feature>
<keyword evidence="2" id="KW-1133">Transmembrane helix</keyword>
<dbReference type="InterPro" id="IPR007621">
    <property type="entry name" value="TPM_dom"/>
</dbReference>
<keyword evidence="2" id="KW-0472">Membrane</keyword>
<dbReference type="RefSeq" id="WP_230499493.1">
    <property type="nucleotide sequence ID" value="NZ_CAKJTJ010000001.1"/>
</dbReference>
<evidence type="ECO:0000256" key="1">
    <source>
        <dbReference type="SAM" id="MobiDB-lite"/>
    </source>
</evidence>
<sequence length="292" mass="32756">MKYSKVFLILFAFFFLLSWSNPVFADVPHQKQFIFDNANLLTEEQITELEALSEELSMESETALIILTADGMDGKVIEDYMGDFYDEEAPGYEQPHGNTAILTIDMETRDFYLTGFKKAEIYLNDDRLDEIRDIIVPSLRNGDYFQAFSTFIELTHDFMLTEPENEEVDPAPPNAHTNNNTGGESDSSYNNRYTKEVELTWIDVLVASIVLSAIIVGIMLLFNRVKIKVNPGTYLNRNSSGVLQKRDQFVRQTVTKVKKPSNNSNNNSGGGFSSGGGITRGGHSHSGSKGKF</sequence>
<keyword evidence="2" id="KW-0812">Transmembrane</keyword>